<dbReference type="Proteomes" id="UP000290289">
    <property type="component" value="Chromosome 4"/>
</dbReference>
<dbReference type="EMBL" id="RDQH01000330">
    <property type="protein sequence ID" value="RXI02213.1"/>
    <property type="molecule type" value="Genomic_DNA"/>
</dbReference>
<sequence length="139" mass="16208">MGVGFSLTRSGFPSEPSLSSLDFLVMVRACLFWKTRERTYEGRKTLREQKNVKKCMSSRNDIADRMCRKTFTMEMELIGEFVLSRTKCHKALSNKEHFDRSGQFPGPRIIAREGDRLVIKVENNIHHNVTLHWYPVLVM</sequence>
<feature type="domain" description="Plastocyanin-like" evidence="2">
    <location>
        <begin position="101"/>
        <end position="133"/>
    </location>
</feature>
<dbReference type="InterPro" id="IPR008972">
    <property type="entry name" value="Cupredoxin"/>
</dbReference>
<dbReference type="Pfam" id="PF07732">
    <property type="entry name" value="Cu-oxidase_3"/>
    <property type="match status" value="1"/>
</dbReference>
<evidence type="ECO:0000313" key="4">
    <source>
        <dbReference type="Proteomes" id="UP000290289"/>
    </source>
</evidence>
<evidence type="ECO:0000256" key="1">
    <source>
        <dbReference type="ARBA" id="ARBA00010609"/>
    </source>
</evidence>
<proteinExistence type="inferred from homology"/>
<evidence type="ECO:0000259" key="2">
    <source>
        <dbReference type="Pfam" id="PF07732"/>
    </source>
</evidence>
<keyword evidence="4" id="KW-1185">Reference proteome</keyword>
<reference evidence="3 4" key="1">
    <citation type="submission" date="2018-10" db="EMBL/GenBank/DDBJ databases">
        <title>A high-quality apple genome assembly.</title>
        <authorList>
            <person name="Hu J."/>
        </authorList>
    </citation>
    <scope>NUCLEOTIDE SEQUENCE [LARGE SCALE GENOMIC DNA]</scope>
    <source>
        <strain evidence="4">cv. HFTH1</strain>
        <tissue evidence="3">Young leaf</tissue>
    </source>
</reference>
<name>A0A498K9D0_MALDO</name>
<dbReference type="Gene3D" id="2.60.40.420">
    <property type="entry name" value="Cupredoxins - blue copper proteins"/>
    <property type="match status" value="1"/>
</dbReference>
<dbReference type="SUPFAM" id="SSF49503">
    <property type="entry name" value="Cupredoxins"/>
    <property type="match status" value="1"/>
</dbReference>
<comment type="similarity">
    <text evidence="1">Belongs to the multicopper oxidase family.</text>
</comment>
<dbReference type="AlphaFoldDB" id="A0A498K9D0"/>
<accession>A0A498K9D0</accession>
<evidence type="ECO:0000313" key="3">
    <source>
        <dbReference type="EMBL" id="RXI02213.1"/>
    </source>
</evidence>
<gene>
    <name evidence="3" type="ORF">DVH24_026743</name>
</gene>
<organism evidence="3 4">
    <name type="scientific">Malus domestica</name>
    <name type="common">Apple</name>
    <name type="synonym">Pyrus malus</name>
    <dbReference type="NCBI Taxonomy" id="3750"/>
    <lineage>
        <taxon>Eukaryota</taxon>
        <taxon>Viridiplantae</taxon>
        <taxon>Streptophyta</taxon>
        <taxon>Embryophyta</taxon>
        <taxon>Tracheophyta</taxon>
        <taxon>Spermatophyta</taxon>
        <taxon>Magnoliopsida</taxon>
        <taxon>eudicotyledons</taxon>
        <taxon>Gunneridae</taxon>
        <taxon>Pentapetalae</taxon>
        <taxon>rosids</taxon>
        <taxon>fabids</taxon>
        <taxon>Rosales</taxon>
        <taxon>Rosaceae</taxon>
        <taxon>Amygdaloideae</taxon>
        <taxon>Maleae</taxon>
        <taxon>Malus</taxon>
    </lineage>
</organism>
<protein>
    <recommendedName>
        <fullName evidence="2">Plastocyanin-like domain-containing protein</fullName>
    </recommendedName>
</protein>
<comment type="caution">
    <text evidence="3">The sequence shown here is derived from an EMBL/GenBank/DDBJ whole genome shotgun (WGS) entry which is preliminary data.</text>
</comment>
<dbReference type="GO" id="GO:0005507">
    <property type="term" value="F:copper ion binding"/>
    <property type="evidence" value="ECO:0007669"/>
    <property type="project" value="InterPro"/>
</dbReference>
<dbReference type="InterPro" id="IPR011707">
    <property type="entry name" value="Cu-oxidase-like_N"/>
</dbReference>